<dbReference type="Proteomes" id="UP000324222">
    <property type="component" value="Unassembled WGS sequence"/>
</dbReference>
<protein>
    <submittedName>
        <fullName evidence="1">Uncharacterized protein</fullName>
    </submittedName>
</protein>
<sequence length="184" mass="20925">MVFSRLKIRSKTANMAEVNEEKLREVSRHFGSLPRQQSDLGTFLVSIPEGNFESGHHDDHPHLDQERDSNESWVPTCLAPIAQVHPSVTEPRKNENLATEYNESPLYDDVAAYQGTSHGRNESSVYENVAVYQVASHGRNESPVYDNVAVYQCTSQERNESPVYDNVAVYIINESPVNDYLEYY</sequence>
<keyword evidence="2" id="KW-1185">Reference proteome</keyword>
<reference evidence="1 2" key="1">
    <citation type="submission" date="2019-05" db="EMBL/GenBank/DDBJ databases">
        <title>Another draft genome of Portunus trituberculatus and its Hox gene families provides insights of decapod evolution.</title>
        <authorList>
            <person name="Jeong J.-H."/>
            <person name="Song I."/>
            <person name="Kim S."/>
            <person name="Choi T."/>
            <person name="Kim D."/>
            <person name="Ryu S."/>
            <person name="Kim W."/>
        </authorList>
    </citation>
    <scope>NUCLEOTIDE SEQUENCE [LARGE SCALE GENOMIC DNA]</scope>
    <source>
        <tissue evidence="1">Muscle</tissue>
    </source>
</reference>
<comment type="caution">
    <text evidence="1">The sequence shown here is derived from an EMBL/GenBank/DDBJ whole genome shotgun (WGS) entry which is preliminary data.</text>
</comment>
<organism evidence="1 2">
    <name type="scientific">Portunus trituberculatus</name>
    <name type="common">Swimming crab</name>
    <name type="synonym">Neptunus trituberculatus</name>
    <dbReference type="NCBI Taxonomy" id="210409"/>
    <lineage>
        <taxon>Eukaryota</taxon>
        <taxon>Metazoa</taxon>
        <taxon>Ecdysozoa</taxon>
        <taxon>Arthropoda</taxon>
        <taxon>Crustacea</taxon>
        <taxon>Multicrustacea</taxon>
        <taxon>Malacostraca</taxon>
        <taxon>Eumalacostraca</taxon>
        <taxon>Eucarida</taxon>
        <taxon>Decapoda</taxon>
        <taxon>Pleocyemata</taxon>
        <taxon>Brachyura</taxon>
        <taxon>Eubrachyura</taxon>
        <taxon>Portunoidea</taxon>
        <taxon>Portunidae</taxon>
        <taxon>Portuninae</taxon>
        <taxon>Portunus</taxon>
    </lineage>
</organism>
<name>A0A5B7CLH2_PORTR</name>
<evidence type="ECO:0000313" key="1">
    <source>
        <dbReference type="EMBL" id="MPC09641.1"/>
    </source>
</evidence>
<gene>
    <name evidence="1" type="ORF">E2C01_002257</name>
</gene>
<dbReference type="AlphaFoldDB" id="A0A5B7CLH2"/>
<dbReference type="EMBL" id="VSRR010000078">
    <property type="protein sequence ID" value="MPC09641.1"/>
    <property type="molecule type" value="Genomic_DNA"/>
</dbReference>
<accession>A0A5B7CLH2</accession>
<evidence type="ECO:0000313" key="2">
    <source>
        <dbReference type="Proteomes" id="UP000324222"/>
    </source>
</evidence>
<proteinExistence type="predicted"/>